<sequence length="483" mass="50410">MTREVPVMINGKPSARADRTTIPVRSPSTGERLAMMVCGTSGDVDHAVDAAGRVAPELASMTVRARADLVRRVGDLVAERAGVIARDLAAEQGKPLLEAEAEVATAVTMWHEAAEIARHATEEILPSDDPARRVVVVRRPHGVLAVVTPWNFPATIPTEYLSAGLAAGNAIVWKPSELTPMTALHLYDCIVDAGWPPGSVNLVPGLGHDTGAALISHGRVCAIGFTGSPQTGDAIARAAGAKPMLLELGGNNATVVLDDVDVAVVAERLHAAAFANAGQICSSTERIIVHRRIHDELLDALTEHAASLRLGASLDPETTIGPVNNEPTAAKIDRHLADAIANGARVTIGGRRASGRPTELYYEPTVLTGLTPDMLAFSEETFGPVAALTAFDSDDEAVELVNAHGLGLVTGVLGQDAGRALAIGRRVSAGVVNVGDVATAWQPHTPFGGYSGRASGVGRLGGRYTIEALSQVQTFVLPAHMMP</sequence>
<dbReference type="EMBL" id="JAAGOA010000020">
    <property type="protein sequence ID" value="NEE03259.1"/>
    <property type="molecule type" value="Genomic_DNA"/>
</dbReference>
<comment type="similarity">
    <text evidence="3">Belongs to the aldehyde dehydrogenase family.</text>
</comment>
<organism evidence="5 6">
    <name type="scientific">Phytoactinopolyspora halotolerans</name>
    <dbReference type="NCBI Taxonomy" id="1981512"/>
    <lineage>
        <taxon>Bacteria</taxon>
        <taxon>Bacillati</taxon>
        <taxon>Actinomycetota</taxon>
        <taxon>Actinomycetes</taxon>
        <taxon>Jiangellales</taxon>
        <taxon>Jiangellaceae</taxon>
        <taxon>Phytoactinopolyspora</taxon>
    </lineage>
</organism>
<dbReference type="PANTHER" id="PTHR43353">
    <property type="entry name" value="SUCCINATE-SEMIALDEHYDE DEHYDROGENASE, MITOCHONDRIAL"/>
    <property type="match status" value="1"/>
</dbReference>
<name>A0A6L9SDY9_9ACTN</name>
<dbReference type="Pfam" id="PF00171">
    <property type="entry name" value="Aldedh"/>
    <property type="match status" value="1"/>
</dbReference>
<dbReference type="InterPro" id="IPR015590">
    <property type="entry name" value="Aldehyde_DH_dom"/>
</dbReference>
<dbReference type="InterPro" id="IPR029510">
    <property type="entry name" value="Ald_DH_CS_GLU"/>
</dbReference>
<accession>A0A6L9SDY9</accession>
<gene>
    <name evidence="5" type="ORF">G1H10_24125</name>
</gene>
<keyword evidence="1 3" id="KW-0560">Oxidoreductase</keyword>
<protein>
    <submittedName>
        <fullName evidence="5">Aldehyde dehydrogenase</fullName>
    </submittedName>
</protein>
<dbReference type="AlphaFoldDB" id="A0A6L9SDY9"/>
<dbReference type="RefSeq" id="WP_163742753.1">
    <property type="nucleotide sequence ID" value="NZ_JAAGOA010000020.1"/>
</dbReference>
<dbReference type="GO" id="GO:0009450">
    <property type="term" value="P:gamma-aminobutyric acid catabolic process"/>
    <property type="evidence" value="ECO:0007669"/>
    <property type="project" value="TreeGrafter"/>
</dbReference>
<dbReference type="InterPro" id="IPR050740">
    <property type="entry name" value="Aldehyde_DH_Superfamily"/>
</dbReference>
<comment type="caution">
    <text evidence="5">The sequence shown here is derived from an EMBL/GenBank/DDBJ whole genome shotgun (WGS) entry which is preliminary data.</text>
</comment>
<dbReference type="PROSITE" id="PS00687">
    <property type="entry name" value="ALDEHYDE_DEHYDR_GLU"/>
    <property type="match status" value="1"/>
</dbReference>
<dbReference type="InterPro" id="IPR016162">
    <property type="entry name" value="Ald_DH_N"/>
</dbReference>
<dbReference type="PANTHER" id="PTHR43353:SF5">
    <property type="entry name" value="SUCCINATE-SEMIALDEHYDE DEHYDROGENASE, MITOCHONDRIAL"/>
    <property type="match status" value="1"/>
</dbReference>
<feature type="active site" evidence="2">
    <location>
        <position position="247"/>
    </location>
</feature>
<reference evidence="5 6" key="1">
    <citation type="submission" date="2020-02" db="EMBL/GenBank/DDBJ databases">
        <authorList>
            <person name="Li X.-J."/>
            <person name="Han X.-M."/>
        </authorList>
    </citation>
    <scope>NUCLEOTIDE SEQUENCE [LARGE SCALE GENOMIC DNA]</scope>
    <source>
        <strain evidence="5 6">CCTCC AB 2017055</strain>
    </source>
</reference>
<evidence type="ECO:0000256" key="3">
    <source>
        <dbReference type="RuleBase" id="RU003345"/>
    </source>
</evidence>
<dbReference type="GO" id="GO:0004777">
    <property type="term" value="F:succinate-semialdehyde dehydrogenase (NAD+) activity"/>
    <property type="evidence" value="ECO:0007669"/>
    <property type="project" value="TreeGrafter"/>
</dbReference>
<evidence type="ECO:0000313" key="6">
    <source>
        <dbReference type="Proteomes" id="UP000475214"/>
    </source>
</evidence>
<evidence type="ECO:0000256" key="2">
    <source>
        <dbReference type="PROSITE-ProRule" id="PRU10007"/>
    </source>
</evidence>
<dbReference type="Proteomes" id="UP000475214">
    <property type="component" value="Unassembled WGS sequence"/>
</dbReference>
<keyword evidence="6" id="KW-1185">Reference proteome</keyword>
<evidence type="ECO:0000259" key="4">
    <source>
        <dbReference type="Pfam" id="PF00171"/>
    </source>
</evidence>
<evidence type="ECO:0000256" key="1">
    <source>
        <dbReference type="ARBA" id="ARBA00023002"/>
    </source>
</evidence>
<evidence type="ECO:0000313" key="5">
    <source>
        <dbReference type="EMBL" id="NEE03259.1"/>
    </source>
</evidence>
<dbReference type="SUPFAM" id="SSF53720">
    <property type="entry name" value="ALDH-like"/>
    <property type="match status" value="1"/>
</dbReference>
<proteinExistence type="inferred from homology"/>
<dbReference type="InterPro" id="IPR016163">
    <property type="entry name" value="Ald_DH_C"/>
</dbReference>
<dbReference type="Gene3D" id="3.40.605.10">
    <property type="entry name" value="Aldehyde Dehydrogenase, Chain A, domain 1"/>
    <property type="match status" value="1"/>
</dbReference>
<dbReference type="Gene3D" id="3.40.309.10">
    <property type="entry name" value="Aldehyde Dehydrogenase, Chain A, domain 2"/>
    <property type="match status" value="1"/>
</dbReference>
<dbReference type="InterPro" id="IPR016161">
    <property type="entry name" value="Ald_DH/histidinol_DH"/>
</dbReference>
<feature type="domain" description="Aldehyde dehydrogenase" evidence="4">
    <location>
        <begin position="18"/>
        <end position="474"/>
    </location>
</feature>